<name>A0AAV4H9R1_9GAST</name>
<feature type="region of interest" description="Disordered" evidence="1">
    <location>
        <begin position="239"/>
        <end position="269"/>
    </location>
</feature>
<feature type="region of interest" description="Disordered" evidence="1">
    <location>
        <begin position="317"/>
        <end position="343"/>
    </location>
</feature>
<feature type="compositionally biased region" description="Polar residues" evidence="1">
    <location>
        <begin position="239"/>
        <end position="248"/>
    </location>
</feature>
<evidence type="ECO:0000313" key="2">
    <source>
        <dbReference type="EMBL" id="GFR93320.1"/>
    </source>
</evidence>
<evidence type="ECO:0000256" key="1">
    <source>
        <dbReference type="SAM" id="MobiDB-lite"/>
    </source>
</evidence>
<dbReference type="Proteomes" id="UP000762676">
    <property type="component" value="Unassembled WGS sequence"/>
</dbReference>
<feature type="compositionally biased region" description="Basic and acidic residues" evidence="1">
    <location>
        <begin position="320"/>
        <end position="343"/>
    </location>
</feature>
<feature type="region of interest" description="Disordered" evidence="1">
    <location>
        <begin position="400"/>
        <end position="456"/>
    </location>
</feature>
<evidence type="ECO:0000313" key="3">
    <source>
        <dbReference type="Proteomes" id="UP000762676"/>
    </source>
</evidence>
<organism evidence="2 3">
    <name type="scientific">Elysia marginata</name>
    <dbReference type="NCBI Taxonomy" id="1093978"/>
    <lineage>
        <taxon>Eukaryota</taxon>
        <taxon>Metazoa</taxon>
        <taxon>Spiralia</taxon>
        <taxon>Lophotrochozoa</taxon>
        <taxon>Mollusca</taxon>
        <taxon>Gastropoda</taxon>
        <taxon>Heterobranchia</taxon>
        <taxon>Euthyneura</taxon>
        <taxon>Panpulmonata</taxon>
        <taxon>Sacoglossa</taxon>
        <taxon>Placobranchoidea</taxon>
        <taxon>Plakobranchidae</taxon>
        <taxon>Elysia</taxon>
    </lineage>
</organism>
<reference evidence="2 3" key="1">
    <citation type="journal article" date="2021" name="Elife">
        <title>Chloroplast acquisition without the gene transfer in kleptoplastic sea slugs, Plakobranchus ocellatus.</title>
        <authorList>
            <person name="Maeda T."/>
            <person name="Takahashi S."/>
            <person name="Yoshida T."/>
            <person name="Shimamura S."/>
            <person name="Takaki Y."/>
            <person name="Nagai Y."/>
            <person name="Toyoda A."/>
            <person name="Suzuki Y."/>
            <person name="Arimoto A."/>
            <person name="Ishii H."/>
            <person name="Satoh N."/>
            <person name="Nishiyama T."/>
            <person name="Hasebe M."/>
            <person name="Maruyama T."/>
            <person name="Minagawa J."/>
            <person name="Obokata J."/>
            <person name="Shigenobu S."/>
        </authorList>
    </citation>
    <scope>NUCLEOTIDE SEQUENCE [LARGE SCALE GENOMIC DNA]</scope>
</reference>
<gene>
    <name evidence="2" type="ORF">ElyMa_002639900</name>
</gene>
<proteinExistence type="predicted"/>
<protein>
    <recommendedName>
        <fullName evidence="4">BZIP domain-containing protein</fullName>
    </recommendedName>
</protein>
<keyword evidence="3" id="KW-1185">Reference proteome</keyword>
<dbReference type="EMBL" id="BMAT01005453">
    <property type="protein sequence ID" value="GFR93320.1"/>
    <property type="molecule type" value="Genomic_DNA"/>
</dbReference>
<feature type="compositionally biased region" description="Basic and acidic residues" evidence="1">
    <location>
        <begin position="443"/>
        <end position="452"/>
    </location>
</feature>
<feature type="compositionally biased region" description="Low complexity" evidence="1">
    <location>
        <begin position="402"/>
        <end position="413"/>
    </location>
</feature>
<dbReference type="AlphaFoldDB" id="A0AAV4H9R1"/>
<evidence type="ECO:0008006" key="4">
    <source>
        <dbReference type="Google" id="ProtNLM"/>
    </source>
</evidence>
<comment type="caution">
    <text evidence="2">The sequence shown here is derived from an EMBL/GenBank/DDBJ whole genome shotgun (WGS) entry which is preliminary data.</text>
</comment>
<sequence length="529" mass="60584">MNRLLSKHTSTSNEFLARKKNVSEEVKLRQALASLDCKKSLTKDALRQDVGKVKNELRQLRRSTGHSIEALPPTPFRLLMARRYSLMPAAPPQPNDPQFACVSPEFYYMLDEFFDDDEGDVMGNLDGAPNLPTVNDNLNNVWQNTPSDRRGSMRLVTFFDGPEDSQTEILAGSRKSASREDELCREYSRKLPQLPQKNIADHTLTKSLLNVPARDTSILQMSELTLPLLADYHRKMSESPLSQRSASRLSVDPSPVPTQSDFNYGDTRNREFASPVSKKLISILSEGEWKRREYVRKNSVAGFDSFAAKLVTQRAMNDPTAKDSLGRNKEDNHISSKSKDKELRAYRDARTRCRTCMQRFRQNAAFQKQKLEQEIIAATQVKLLEDKRGSMANVWLQKNTASPSSDFDPYSSDDVLDFDDRKEKPISHGSQQKGKLKGYSRKRLNELAEPRKGTRRKTLFSKRLIAKEMDTLTKTHDHPQLTDRERERLRMLESKIRTFLATMGQILRPASMVHIPQREDIMKVDISHH</sequence>
<accession>A0AAV4H9R1</accession>